<evidence type="ECO:0008006" key="3">
    <source>
        <dbReference type="Google" id="ProtNLM"/>
    </source>
</evidence>
<dbReference type="PIRSF" id="PIRSF030820">
    <property type="entry name" value="UCP030820"/>
    <property type="match status" value="1"/>
</dbReference>
<name>Q0VQB3_ALCBS</name>
<gene>
    <name evidence="1" type="ordered locus">ABO_1187</name>
</gene>
<dbReference type="STRING" id="393595.ABO_1187"/>
<reference evidence="1 2" key="1">
    <citation type="journal article" date="2006" name="Nat. Biotechnol.">
        <title>Genome sequence of the ubiquitous hydrocarbon-degrading marine bacterium Alcanivorax borkumensis.</title>
        <authorList>
            <person name="Schneiker S."/>
            <person name="Martins dos Santos V.A.P."/>
            <person name="Bartels D."/>
            <person name="Bekel T."/>
            <person name="Brecht M."/>
            <person name="Buhrmester J."/>
            <person name="Chernikova T.N."/>
            <person name="Denaro R."/>
            <person name="Ferrer M."/>
            <person name="Gertler C."/>
            <person name="Goesmann A."/>
            <person name="Golyshina O.V."/>
            <person name="Kaminski F."/>
            <person name="Khachane A.N."/>
            <person name="Lang S."/>
            <person name="Linke B."/>
            <person name="McHardy A.C."/>
            <person name="Meyer F."/>
            <person name="Nechitaylo T."/>
            <person name="Puehler A."/>
            <person name="Regenhardt D."/>
            <person name="Rupp O."/>
            <person name="Sabirova J.S."/>
            <person name="Selbitschka W."/>
            <person name="Yakimov M.M."/>
            <person name="Timmis K.N."/>
            <person name="Vorhoelter F.-J."/>
            <person name="Weidner S."/>
            <person name="Kaiser O."/>
            <person name="Golyshin P.N."/>
        </authorList>
    </citation>
    <scope>NUCLEOTIDE SEQUENCE [LARGE SCALE GENOMIC DNA]</scope>
    <source>
        <strain evidence="2">ATCC 700651 / DSM 11573 / NCIMB 13689 / SK2</strain>
    </source>
</reference>
<proteinExistence type="predicted"/>
<dbReference type="AlphaFoldDB" id="Q0VQB3"/>
<organism evidence="1 2">
    <name type="scientific">Alcanivorax borkumensis (strain ATCC 700651 / DSM 11573 / NCIMB 13689 / SK2)</name>
    <dbReference type="NCBI Taxonomy" id="393595"/>
    <lineage>
        <taxon>Bacteria</taxon>
        <taxon>Pseudomonadati</taxon>
        <taxon>Pseudomonadota</taxon>
        <taxon>Gammaproteobacteria</taxon>
        <taxon>Oceanospirillales</taxon>
        <taxon>Alcanivoracaceae</taxon>
        <taxon>Alcanivorax</taxon>
    </lineage>
</organism>
<dbReference type="Pfam" id="PF06073">
    <property type="entry name" value="DUF934"/>
    <property type="match status" value="1"/>
</dbReference>
<dbReference type="Proteomes" id="UP000008871">
    <property type="component" value="Chromosome"/>
</dbReference>
<keyword evidence="2" id="KW-1185">Reference proteome</keyword>
<evidence type="ECO:0000313" key="2">
    <source>
        <dbReference type="Proteomes" id="UP000008871"/>
    </source>
</evidence>
<evidence type="ECO:0000313" key="1">
    <source>
        <dbReference type="EMBL" id="CAL16635.1"/>
    </source>
</evidence>
<protein>
    <recommendedName>
        <fullName evidence="3">Oxidoreductase</fullName>
    </recommendedName>
</protein>
<accession>Q0VQB3</accession>
<dbReference type="HOGENOM" id="CLU_115811_2_1_6"/>
<dbReference type="KEGG" id="abo:ABO_1187"/>
<dbReference type="EMBL" id="AM286690">
    <property type="protein sequence ID" value="CAL16635.1"/>
    <property type="molecule type" value="Genomic_DNA"/>
</dbReference>
<dbReference type="eggNOG" id="COG3749">
    <property type="taxonomic scope" value="Bacteria"/>
</dbReference>
<dbReference type="InterPro" id="IPR008318">
    <property type="entry name" value="UCP030820"/>
</dbReference>
<sequence>MAWTRSRSASMDKVIIDGAIVDNQWQRLEGEALDAELPGGKIIVPLAYWQAHREALLGRGDVAVWLAPGEEPKDLGNDLSSLPLVAIHFPAFKDGRGYSYARELRTRYHFKGEVRATGDVLRDQLFYMTRCGFNAFEVREDRSIEEALESLNDFSVTYQGDVNEPRPLYRRG</sequence>